<dbReference type="EMBL" id="NWBP01000025">
    <property type="protein sequence ID" value="PCC82483.1"/>
    <property type="molecule type" value="Genomic_DNA"/>
</dbReference>
<gene>
    <name evidence="2" type="ORF">COM45_09295</name>
</gene>
<dbReference type="InterPro" id="IPR045522">
    <property type="entry name" value="DUF6474"/>
</dbReference>
<dbReference type="Pfam" id="PF20079">
    <property type="entry name" value="DUF6474"/>
    <property type="match status" value="1"/>
</dbReference>
<name>A0A2A4AHU1_9CORY</name>
<comment type="caution">
    <text evidence="2">The sequence shown here is derived from an EMBL/GenBank/DDBJ whole genome shotgun (WGS) entry which is preliminary data.</text>
</comment>
<evidence type="ECO:0000313" key="2">
    <source>
        <dbReference type="EMBL" id="PCC82483.1"/>
    </source>
</evidence>
<accession>A0A2A4AHU1</accession>
<proteinExistence type="predicted"/>
<dbReference type="Proteomes" id="UP000218690">
    <property type="component" value="Unassembled WGS sequence"/>
</dbReference>
<feature type="compositionally biased region" description="Basic and acidic residues" evidence="1">
    <location>
        <begin position="13"/>
        <end position="33"/>
    </location>
</feature>
<organism evidence="2 3">
    <name type="scientific">Corynebacterium accolens</name>
    <dbReference type="NCBI Taxonomy" id="38284"/>
    <lineage>
        <taxon>Bacteria</taxon>
        <taxon>Bacillati</taxon>
        <taxon>Actinomycetota</taxon>
        <taxon>Actinomycetes</taxon>
        <taxon>Mycobacteriales</taxon>
        <taxon>Corynebacteriaceae</taxon>
        <taxon>Corynebacterium</taxon>
    </lineage>
</organism>
<reference evidence="2 3" key="1">
    <citation type="submission" date="2017-09" db="EMBL/GenBank/DDBJ databases">
        <title>Draft Genome Sequence of Corynebacterium accolens AH4003.</title>
        <authorList>
            <person name="Chen Y."/>
            <person name="Oosthuysen W.F."/>
            <person name="Kelley S."/>
            <person name="Horswill A."/>
        </authorList>
    </citation>
    <scope>NUCLEOTIDE SEQUENCE [LARGE SCALE GENOMIC DNA]</scope>
    <source>
        <strain evidence="2 3">AH4003</strain>
    </source>
</reference>
<protein>
    <submittedName>
        <fullName evidence="2">Uncharacterized protein</fullName>
    </submittedName>
</protein>
<evidence type="ECO:0000313" key="3">
    <source>
        <dbReference type="Proteomes" id="UP000218690"/>
    </source>
</evidence>
<evidence type="ECO:0000256" key="1">
    <source>
        <dbReference type="SAM" id="MobiDB-lite"/>
    </source>
</evidence>
<sequence length="210" mass="23612">MSIVKKIRKARREARAEVKAAKTRVKAEVKEASKAQQRQQKLLAKQEKALIKSEEKGLKKRRKHEKKMAQLELDKLKHGRLNKDNVKRYAGALRTAAPLLLPLVYRGIVAAQGQLEANRAKKAGLTTDQMAAFSGHGASLKARTAGIRNTLKDSDLPAGFKRDVKERLNEVDSSIDNAEYMTDQQRRRVHKTINAEIDNITAEIQQRLSA</sequence>
<feature type="region of interest" description="Disordered" evidence="1">
    <location>
        <begin position="13"/>
        <end position="38"/>
    </location>
</feature>
<dbReference type="AlphaFoldDB" id="A0A2A4AHU1"/>